<evidence type="ECO:0008006" key="3">
    <source>
        <dbReference type="Google" id="ProtNLM"/>
    </source>
</evidence>
<evidence type="ECO:0000313" key="1">
    <source>
        <dbReference type="EMBL" id="ORZ07162.1"/>
    </source>
</evidence>
<dbReference type="SUPFAM" id="SSF52047">
    <property type="entry name" value="RNI-like"/>
    <property type="match status" value="1"/>
</dbReference>
<name>A0A1X2I1D6_9FUNG</name>
<dbReference type="InterPro" id="IPR006553">
    <property type="entry name" value="Leu-rich_rpt_Cys-con_subtyp"/>
</dbReference>
<reference evidence="1 2" key="1">
    <citation type="submission" date="2016-07" db="EMBL/GenBank/DDBJ databases">
        <title>Pervasive Adenine N6-methylation of Active Genes in Fungi.</title>
        <authorList>
            <consortium name="DOE Joint Genome Institute"/>
            <person name="Mondo S.J."/>
            <person name="Dannebaum R.O."/>
            <person name="Kuo R.C."/>
            <person name="Labutti K."/>
            <person name="Haridas S."/>
            <person name="Kuo A."/>
            <person name="Salamov A."/>
            <person name="Ahrendt S.R."/>
            <person name="Lipzen A."/>
            <person name="Sullivan W."/>
            <person name="Andreopoulos W.B."/>
            <person name="Clum A."/>
            <person name="Lindquist E."/>
            <person name="Daum C."/>
            <person name="Ramamoorthy G.K."/>
            <person name="Gryganskyi A."/>
            <person name="Culley D."/>
            <person name="Magnuson J.K."/>
            <person name="James T.Y."/>
            <person name="O'Malley M.A."/>
            <person name="Stajich J.E."/>
            <person name="Spatafora J.W."/>
            <person name="Visel A."/>
            <person name="Grigoriev I.V."/>
        </authorList>
    </citation>
    <scope>NUCLEOTIDE SEQUENCE [LARGE SCALE GENOMIC DNA]</scope>
    <source>
        <strain evidence="1 2">NRRL 1336</strain>
    </source>
</reference>
<comment type="caution">
    <text evidence="1">The sequence shown here is derived from an EMBL/GenBank/DDBJ whole genome shotgun (WGS) entry which is preliminary data.</text>
</comment>
<keyword evidence="2" id="KW-1185">Reference proteome</keyword>
<proteinExistence type="predicted"/>
<dbReference type="SMART" id="SM00367">
    <property type="entry name" value="LRR_CC"/>
    <property type="match status" value="4"/>
</dbReference>
<gene>
    <name evidence="1" type="ORF">BCR42DRAFT_426450</name>
</gene>
<dbReference type="STRING" id="90262.A0A1X2I1D6"/>
<dbReference type="AlphaFoldDB" id="A0A1X2I1D6"/>
<dbReference type="Gene3D" id="3.80.10.10">
    <property type="entry name" value="Ribonuclease Inhibitor"/>
    <property type="match status" value="1"/>
</dbReference>
<evidence type="ECO:0000313" key="2">
    <source>
        <dbReference type="Proteomes" id="UP000193560"/>
    </source>
</evidence>
<dbReference type="GO" id="GO:0031146">
    <property type="term" value="P:SCF-dependent proteasomal ubiquitin-dependent protein catabolic process"/>
    <property type="evidence" value="ECO:0007669"/>
    <property type="project" value="TreeGrafter"/>
</dbReference>
<dbReference type="OrthoDB" id="550575at2759"/>
<dbReference type="Proteomes" id="UP000193560">
    <property type="component" value="Unassembled WGS sequence"/>
</dbReference>
<sequence length="350" mass="39386">MLWRAPHITDTHSFAHIVAGIIDARPSVGQHIRRLHFGNSFGFSMSDSLLMLVVLHVPCLEELHLQGAEDLTDMSITRLAYHCPRLQSLHLETNHHITSQSLLSLAQHCHGLRTFGLVTHPHWPSATFVATLATALPCLDELLIHAGSSSLSYGDNTTMTEMVLALARLERLTTLIIVPSPPLFMQPLLLVSSCTTVSSFWPQLTTFRLSECGYITDQQAISFLQTHHHLTTLDLMSATFTDRVLDVLPTYLPRLAWIGIEGNTNITHNGLRRLLSKCEGLHYVALFHCGILAKDFPELNNDYNDDDNDVDCLQIGNPSHLRHLNFHAINRIRHGSWSFLPRQQQQQQLV</sequence>
<protein>
    <recommendedName>
        <fullName evidence="3">F-box domain-containing protein</fullName>
    </recommendedName>
</protein>
<accession>A0A1X2I1D6</accession>
<organism evidence="1 2">
    <name type="scientific">Absidia repens</name>
    <dbReference type="NCBI Taxonomy" id="90262"/>
    <lineage>
        <taxon>Eukaryota</taxon>
        <taxon>Fungi</taxon>
        <taxon>Fungi incertae sedis</taxon>
        <taxon>Mucoromycota</taxon>
        <taxon>Mucoromycotina</taxon>
        <taxon>Mucoromycetes</taxon>
        <taxon>Mucorales</taxon>
        <taxon>Cunninghamellaceae</taxon>
        <taxon>Absidia</taxon>
    </lineage>
</organism>
<dbReference type="EMBL" id="MCGE01000036">
    <property type="protein sequence ID" value="ORZ07162.1"/>
    <property type="molecule type" value="Genomic_DNA"/>
</dbReference>
<dbReference type="GO" id="GO:0019005">
    <property type="term" value="C:SCF ubiquitin ligase complex"/>
    <property type="evidence" value="ECO:0007669"/>
    <property type="project" value="TreeGrafter"/>
</dbReference>
<dbReference type="InterPro" id="IPR032675">
    <property type="entry name" value="LRR_dom_sf"/>
</dbReference>
<dbReference type="PANTHER" id="PTHR13318">
    <property type="entry name" value="PARTNER OF PAIRED, ISOFORM B-RELATED"/>
    <property type="match status" value="1"/>
</dbReference>